<accession>A0A8K0DGU0</accession>
<comment type="caution">
    <text evidence="2">The sequence shown here is derived from an EMBL/GenBank/DDBJ whole genome shotgun (WGS) entry which is preliminary data.</text>
</comment>
<gene>
    <name evidence="2" type="ORF">ILUMI_00141</name>
</gene>
<dbReference type="Proteomes" id="UP000801492">
    <property type="component" value="Unassembled WGS sequence"/>
</dbReference>
<feature type="region of interest" description="Disordered" evidence="1">
    <location>
        <begin position="82"/>
        <end position="113"/>
    </location>
</feature>
<organism evidence="2 3">
    <name type="scientific">Ignelater luminosus</name>
    <name type="common">Cucubano</name>
    <name type="synonym">Pyrophorus luminosus</name>
    <dbReference type="NCBI Taxonomy" id="2038154"/>
    <lineage>
        <taxon>Eukaryota</taxon>
        <taxon>Metazoa</taxon>
        <taxon>Ecdysozoa</taxon>
        <taxon>Arthropoda</taxon>
        <taxon>Hexapoda</taxon>
        <taxon>Insecta</taxon>
        <taxon>Pterygota</taxon>
        <taxon>Neoptera</taxon>
        <taxon>Endopterygota</taxon>
        <taxon>Coleoptera</taxon>
        <taxon>Polyphaga</taxon>
        <taxon>Elateriformia</taxon>
        <taxon>Elateroidea</taxon>
        <taxon>Elateridae</taxon>
        <taxon>Agrypninae</taxon>
        <taxon>Pyrophorini</taxon>
        <taxon>Ignelater</taxon>
    </lineage>
</organism>
<reference evidence="2" key="1">
    <citation type="submission" date="2019-08" db="EMBL/GenBank/DDBJ databases">
        <title>The genome of the North American firefly Photinus pyralis.</title>
        <authorList>
            <consortium name="Photinus pyralis genome working group"/>
            <person name="Fallon T.R."/>
            <person name="Sander Lower S.E."/>
            <person name="Weng J.-K."/>
        </authorList>
    </citation>
    <scope>NUCLEOTIDE SEQUENCE</scope>
    <source>
        <strain evidence="2">TRF0915ILg1</strain>
        <tissue evidence="2">Whole body</tissue>
    </source>
</reference>
<dbReference type="AlphaFoldDB" id="A0A8K0DGU0"/>
<name>A0A8K0DGU0_IGNLU</name>
<evidence type="ECO:0000313" key="2">
    <source>
        <dbReference type="EMBL" id="KAF2906035.1"/>
    </source>
</evidence>
<feature type="compositionally biased region" description="Basic and acidic residues" evidence="1">
    <location>
        <begin position="89"/>
        <end position="106"/>
    </location>
</feature>
<protein>
    <submittedName>
        <fullName evidence="2">Uncharacterized protein</fullName>
    </submittedName>
</protein>
<evidence type="ECO:0000313" key="3">
    <source>
        <dbReference type="Proteomes" id="UP000801492"/>
    </source>
</evidence>
<proteinExistence type="predicted"/>
<sequence length="398" mass="46081">MNNEYNFDVKCNRVIRQNKYERQSPESFSWWLRLFQLMETEFIVPLHTRKEVIQRIFPERILRKIISLLHIETGEVPKAVRPQKIVTSHPEKHEKADKDKDAERHASARTFTSETTVSKISPLDKFQYYEYHDQPGRDRFSHQMGLLKTKREKTAGPNNPYVKFFRSNPDRVAIWRDLPPLKIEEMDLNQKAEAITEAIAVDFINWLKRLGGETQTTLDVPQVMKMFEIGFNTHAATSLQALVKEMPAVTKSVADAKKQPKRSLREKLHEKIRNDIRASAKPMKVRAFGTTLPHEMRYIPPKTDFTKKWLQSKAPGRLKTMSAVWEGITHLRSTRAFCKWLIDHPEVPAPKYLESLGMLKPEFFDLPHYSIDTQESAEHSIGPGTIVAPGNLLSSKLT</sequence>
<keyword evidence="3" id="KW-1185">Reference proteome</keyword>
<dbReference type="EMBL" id="VTPC01000035">
    <property type="protein sequence ID" value="KAF2906035.1"/>
    <property type="molecule type" value="Genomic_DNA"/>
</dbReference>
<dbReference type="OrthoDB" id="6755972at2759"/>
<evidence type="ECO:0000256" key="1">
    <source>
        <dbReference type="SAM" id="MobiDB-lite"/>
    </source>
</evidence>